<evidence type="ECO:0000256" key="21">
    <source>
        <dbReference type="PIRNR" id="PIRNR000381"/>
    </source>
</evidence>
<evidence type="ECO:0000256" key="17">
    <source>
        <dbReference type="ARBA" id="ARBA00023285"/>
    </source>
</evidence>
<dbReference type="FunFam" id="3.20.20.20:FF:000002">
    <property type="entry name" value="Methionine synthase"/>
    <property type="match status" value="1"/>
</dbReference>
<feature type="domain" description="B12-binding N-terminal" evidence="30">
    <location>
        <begin position="668"/>
        <end position="766"/>
    </location>
</feature>
<dbReference type="CDD" id="cd02069">
    <property type="entry name" value="methionine_synthase_B12_BD"/>
    <property type="match status" value="1"/>
</dbReference>
<evidence type="ECO:0000259" key="30">
    <source>
        <dbReference type="PROSITE" id="PS51337"/>
    </source>
</evidence>
<dbReference type="InterPro" id="IPR033706">
    <property type="entry name" value="Met_synthase_B12-bd"/>
</dbReference>
<feature type="binding site" evidence="23">
    <location>
        <position position="972"/>
    </location>
    <ligand>
        <name>S-adenosyl-L-methionine</name>
        <dbReference type="ChEBI" id="CHEBI:59789"/>
    </ligand>
</feature>
<feature type="binding site" evidence="22 24">
    <location>
        <position position="264"/>
    </location>
    <ligand>
        <name>Zn(2+)</name>
        <dbReference type="ChEBI" id="CHEBI:29105"/>
    </ligand>
</feature>
<comment type="domain">
    <text evidence="21">Modular enzyme with four functionally distinct domains. The isolated Hcy-binding domain catalyzes methyl transfer from free methylcobalamin to homocysteine. The Hcy-binding domain in association with the pterin-binding domain catalyzes the methylation of cob(I)alamin by methyltetrahydrofolate and the methylation of homocysteine. The B12-binding domain binds the cofactor. The AdoMet activation domain binds S-adenosyl-L-methionine. Under aerobic conditions cob(I)alamin can be converted to inactive cob(II)alamin. Reductive methylation by S-adenosyl-L-methionine and flavodoxin regenerates methylcobalamin.</text>
</comment>
<evidence type="ECO:0000256" key="19">
    <source>
        <dbReference type="ARBA" id="ARBA00031040"/>
    </source>
</evidence>
<dbReference type="SUPFAM" id="SSF82282">
    <property type="entry name" value="Homocysteine S-methyltransferase"/>
    <property type="match status" value="1"/>
</dbReference>
<evidence type="ECO:0000256" key="4">
    <source>
        <dbReference type="ARBA" id="ARBA00005178"/>
    </source>
</evidence>
<keyword evidence="8 21" id="KW-0489">Methyltransferase</keyword>
<keyword evidence="10 21" id="KW-0846">Cobalamin</keyword>
<evidence type="ECO:0000256" key="9">
    <source>
        <dbReference type="ARBA" id="ARBA00022605"/>
    </source>
</evidence>
<reference evidence="31 32" key="1">
    <citation type="submission" date="2012-10" db="EMBL/GenBank/DDBJ databases">
        <title>The draft sequence of the Mycobacterium pheli genome.</title>
        <authorList>
            <person name="Pettersson B.M.F."/>
            <person name="Das S."/>
            <person name="Dasgupta S."/>
            <person name="Bhattacharya A."/>
            <person name="Kirsebom L.A."/>
        </authorList>
    </citation>
    <scope>NUCLEOTIDE SEQUENCE [LARGE SCALE GENOMIC DNA]</scope>
    <source>
        <strain evidence="31 32">CCUG 21000</strain>
    </source>
</reference>
<dbReference type="Gene3D" id="3.40.50.280">
    <property type="entry name" value="Cobalamin-binding domain"/>
    <property type="match status" value="1"/>
</dbReference>
<comment type="catalytic activity">
    <reaction evidence="1 21">
        <text>(6S)-5-methyl-5,6,7,8-tetrahydrofolate + L-homocysteine = (6S)-5,6,7,8-tetrahydrofolate + L-methionine</text>
        <dbReference type="Rhea" id="RHEA:11172"/>
        <dbReference type="ChEBI" id="CHEBI:18608"/>
        <dbReference type="ChEBI" id="CHEBI:57453"/>
        <dbReference type="ChEBI" id="CHEBI:57844"/>
        <dbReference type="ChEBI" id="CHEBI:58199"/>
        <dbReference type="EC" id="2.1.1.13"/>
    </reaction>
</comment>
<dbReference type="InterPro" id="IPR036589">
    <property type="entry name" value="HCY_dom_sf"/>
</dbReference>
<comment type="pathway">
    <text evidence="4 21">Amino-acid biosynthesis; L-methionine biosynthesis via de novo pathway; L-methionine from L-homocysteine (MetH route): step 1/1.</text>
</comment>
<dbReference type="InterPro" id="IPR011005">
    <property type="entry name" value="Dihydropteroate_synth-like_sf"/>
</dbReference>
<dbReference type="Pfam" id="PF02310">
    <property type="entry name" value="B12-binding"/>
    <property type="match status" value="1"/>
</dbReference>
<dbReference type="NCBIfam" id="TIGR02082">
    <property type="entry name" value="metH"/>
    <property type="match status" value="1"/>
</dbReference>
<feature type="binding site" evidence="23">
    <location>
        <position position="885"/>
    </location>
    <ligand>
        <name>methylcob(III)alamin</name>
        <dbReference type="ChEBI" id="CHEBI:28115"/>
    </ligand>
</feature>
<dbReference type="InterPro" id="IPR003726">
    <property type="entry name" value="HCY_dom"/>
</dbReference>
<dbReference type="GO" id="GO:0050667">
    <property type="term" value="P:homocysteine metabolic process"/>
    <property type="evidence" value="ECO:0007669"/>
    <property type="project" value="TreeGrafter"/>
</dbReference>
<feature type="binding site" evidence="23">
    <location>
        <begin position="1216"/>
        <end position="1217"/>
    </location>
    <ligand>
        <name>S-adenosyl-L-methionine</name>
        <dbReference type="ChEBI" id="CHEBI:59789"/>
    </ligand>
</feature>
<dbReference type="Proteomes" id="UP000325690">
    <property type="component" value="Unassembled WGS sequence"/>
</dbReference>
<evidence type="ECO:0000259" key="28">
    <source>
        <dbReference type="PROSITE" id="PS50974"/>
    </source>
</evidence>
<evidence type="ECO:0000256" key="14">
    <source>
        <dbReference type="ARBA" id="ARBA00022737"/>
    </source>
</evidence>
<evidence type="ECO:0000256" key="12">
    <source>
        <dbReference type="ARBA" id="ARBA00022691"/>
    </source>
</evidence>
<dbReference type="PROSITE" id="PS51332">
    <property type="entry name" value="B12_BINDING"/>
    <property type="match status" value="1"/>
</dbReference>
<dbReference type="PIRSF" id="PIRSF000381">
    <property type="entry name" value="MetH"/>
    <property type="match status" value="1"/>
</dbReference>
<evidence type="ECO:0000256" key="6">
    <source>
        <dbReference type="ARBA" id="ARBA00012032"/>
    </source>
</evidence>
<dbReference type="PANTHER" id="PTHR45833:SF1">
    <property type="entry name" value="METHIONINE SYNTHASE"/>
    <property type="match status" value="1"/>
</dbReference>
<feature type="domain" description="AdoMet activation" evidence="28">
    <location>
        <begin position="921"/>
        <end position="1254"/>
    </location>
</feature>
<dbReference type="InterPro" id="IPR003759">
    <property type="entry name" value="Cbl-bd_cap"/>
</dbReference>
<evidence type="ECO:0000256" key="7">
    <source>
        <dbReference type="ARBA" id="ARBA00013998"/>
    </source>
</evidence>
<evidence type="ECO:0000256" key="15">
    <source>
        <dbReference type="ARBA" id="ARBA00022833"/>
    </source>
</evidence>
<feature type="binding site" evidence="23">
    <location>
        <begin position="781"/>
        <end position="785"/>
    </location>
    <ligand>
        <name>methylcob(III)alamin</name>
        <dbReference type="ChEBI" id="CHEBI:28115"/>
    </ligand>
</feature>
<evidence type="ECO:0000259" key="27">
    <source>
        <dbReference type="PROSITE" id="PS50972"/>
    </source>
</evidence>
<dbReference type="Pfam" id="PF02965">
    <property type="entry name" value="Met_synt_B12"/>
    <property type="match status" value="1"/>
</dbReference>
<feature type="compositionally biased region" description="Polar residues" evidence="25">
    <location>
        <begin position="1"/>
        <end position="16"/>
    </location>
</feature>
<dbReference type="FunFam" id="3.20.20.330:FF:000001">
    <property type="entry name" value="Methionine synthase"/>
    <property type="match status" value="1"/>
</dbReference>
<evidence type="ECO:0000256" key="5">
    <source>
        <dbReference type="ARBA" id="ARBA00010398"/>
    </source>
</evidence>
<dbReference type="InterPro" id="IPR000489">
    <property type="entry name" value="Pterin-binding_dom"/>
</dbReference>
<dbReference type="SUPFAM" id="SSF47644">
    <property type="entry name" value="Methionine synthase domain"/>
    <property type="match status" value="1"/>
</dbReference>
<dbReference type="SUPFAM" id="SSF56507">
    <property type="entry name" value="Methionine synthase activation domain-like"/>
    <property type="match status" value="1"/>
</dbReference>
<feature type="binding site" evidence="23">
    <location>
        <position position="716"/>
    </location>
    <ligand>
        <name>methylcob(III)alamin</name>
        <dbReference type="ChEBI" id="CHEBI:28115"/>
    </ligand>
</feature>
<evidence type="ECO:0000256" key="11">
    <source>
        <dbReference type="ARBA" id="ARBA00022679"/>
    </source>
</evidence>
<feature type="region of interest" description="Disordered" evidence="25">
    <location>
        <begin position="1"/>
        <end position="21"/>
    </location>
</feature>
<gene>
    <name evidence="31" type="primary">metH</name>
    <name evidence="31" type="ORF">MPHL21000_18235</name>
</gene>
<evidence type="ECO:0000256" key="25">
    <source>
        <dbReference type="SAM" id="MobiDB-lite"/>
    </source>
</evidence>
<feature type="domain" description="Hcy-binding" evidence="26">
    <location>
        <begin position="24"/>
        <end position="342"/>
    </location>
</feature>
<dbReference type="SMART" id="SM01018">
    <property type="entry name" value="B12-binding_2"/>
    <property type="match status" value="1"/>
</dbReference>
<dbReference type="InterPro" id="IPR011822">
    <property type="entry name" value="MetH"/>
</dbReference>
<dbReference type="Pfam" id="PF02607">
    <property type="entry name" value="B12-binding_2"/>
    <property type="match status" value="1"/>
</dbReference>
<evidence type="ECO:0000256" key="8">
    <source>
        <dbReference type="ARBA" id="ARBA00022603"/>
    </source>
</evidence>
<keyword evidence="17 21" id="KW-0170">Cobalt</keyword>
<dbReference type="CDD" id="cd00740">
    <property type="entry name" value="MeTr"/>
    <property type="match status" value="1"/>
</dbReference>
<dbReference type="Gene3D" id="3.20.20.20">
    <property type="entry name" value="Dihydropteroate synthase-like"/>
    <property type="match status" value="1"/>
</dbReference>
<dbReference type="Gene3D" id="3.10.196.10">
    <property type="entry name" value="Vitamin B12-dependent methionine synthase, activation domain"/>
    <property type="match status" value="1"/>
</dbReference>
<evidence type="ECO:0000256" key="18">
    <source>
        <dbReference type="ARBA" id="ARBA00025552"/>
    </source>
</evidence>
<keyword evidence="9 21" id="KW-0028">Amino-acid biosynthesis</keyword>
<evidence type="ECO:0000259" key="29">
    <source>
        <dbReference type="PROSITE" id="PS51332"/>
    </source>
</evidence>
<dbReference type="PROSITE" id="PS50972">
    <property type="entry name" value="PTERIN_BINDING"/>
    <property type="match status" value="1"/>
</dbReference>
<dbReference type="FunFam" id="3.40.50.280:FF:000001">
    <property type="entry name" value="Methionine synthase"/>
    <property type="match status" value="1"/>
</dbReference>
<evidence type="ECO:0000256" key="1">
    <source>
        <dbReference type="ARBA" id="ARBA00001700"/>
    </source>
</evidence>
<feature type="binding site" evidence="23">
    <location>
        <position position="833"/>
    </location>
    <ligand>
        <name>methylcob(III)alamin</name>
        <dbReference type="ChEBI" id="CHEBI:28115"/>
    </ligand>
</feature>
<dbReference type="GO" id="GO:0008705">
    <property type="term" value="F:methionine synthase activity"/>
    <property type="evidence" value="ECO:0007669"/>
    <property type="project" value="UniProtKB-UniRule"/>
</dbReference>
<dbReference type="FunFam" id="1.10.1240.10:FF:000001">
    <property type="entry name" value="Methionine synthase"/>
    <property type="match status" value="1"/>
</dbReference>
<name>A0A5N5UVQ0_MYCPH</name>
<dbReference type="GO" id="GO:0005829">
    <property type="term" value="C:cytosol"/>
    <property type="evidence" value="ECO:0007669"/>
    <property type="project" value="TreeGrafter"/>
</dbReference>
<dbReference type="EC" id="2.1.1.13" evidence="6 20"/>
<comment type="cofactor">
    <cofactor evidence="2 21 24">
        <name>Zn(2+)</name>
        <dbReference type="ChEBI" id="CHEBI:29105"/>
    </cofactor>
</comment>
<dbReference type="EMBL" id="ANBP01000031">
    <property type="protein sequence ID" value="KAB7753673.1"/>
    <property type="molecule type" value="Genomic_DNA"/>
</dbReference>
<dbReference type="GO" id="GO:0046653">
    <property type="term" value="P:tetrahydrofolate metabolic process"/>
    <property type="evidence" value="ECO:0007669"/>
    <property type="project" value="TreeGrafter"/>
</dbReference>
<dbReference type="UniPathway" id="UPA00051">
    <property type="reaction ID" value="UER00081"/>
</dbReference>
<evidence type="ECO:0000256" key="3">
    <source>
        <dbReference type="ARBA" id="ARBA00001956"/>
    </source>
</evidence>
<feature type="binding site" description="axial binding residue" evidence="22">
    <location>
        <position position="784"/>
    </location>
    <ligand>
        <name>methylcob(III)alamin</name>
        <dbReference type="ChEBI" id="CHEBI:28115"/>
    </ligand>
    <ligandPart>
        <name>Co</name>
        <dbReference type="ChEBI" id="CHEBI:27638"/>
    </ligandPart>
</feature>
<dbReference type="GO" id="GO:0008270">
    <property type="term" value="F:zinc ion binding"/>
    <property type="evidence" value="ECO:0007669"/>
    <property type="project" value="UniProtKB-UniRule"/>
</dbReference>
<feature type="binding site" evidence="23">
    <location>
        <position position="829"/>
    </location>
    <ligand>
        <name>methylcob(III)alamin</name>
        <dbReference type="ChEBI" id="CHEBI:28115"/>
    </ligand>
</feature>
<dbReference type="Gene3D" id="3.20.20.330">
    <property type="entry name" value="Homocysteine-binding-like domain"/>
    <property type="match status" value="1"/>
</dbReference>
<keyword evidence="12 21" id="KW-0949">S-adenosyl-L-methionine</keyword>
<keyword evidence="11 21" id="KW-0808">Transferase</keyword>
<evidence type="ECO:0000256" key="10">
    <source>
        <dbReference type="ARBA" id="ARBA00022628"/>
    </source>
</evidence>
<keyword evidence="13 21" id="KW-0479">Metal-binding</keyword>
<feature type="binding site" evidence="22 24">
    <location>
        <position position="328"/>
    </location>
    <ligand>
        <name>Zn(2+)</name>
        <dbReference type="ChEBI" id="CHEBI:29105"/>
    </ligand>
</feature>
<dbReference type="AlphaFoldDB" id="A0A5N5UVQ0"/>
<dbReference type="Pfam" id="PF00809">
    <property type="entry name" value="Pterin_bind"/>
    <property type="match status" value="1"/>
</dbReference>
<comment type="function">
    <text evidence="18 21">Catalyzes the transfer of a methyl group from methyl-cobalamin to homocysteine, yielding enzyme-bound cob(I)alamin and methionine. Subsequently, remethylates the cofactor using methyltetrahydrofolate.</text>
</comment>
<keyword evidence="32" id="KW-1185">Reference proteome</keyword>
<comment type="similarity">
    <text evidence="5">Belongs to the vitamin-B12 dependent methionine synthase family.</text>
</comment>
<accession>A0A5N5UVQ0</accession>
<dbReference type="PROSITE" id="PS50970">
    <property type="entry name" value="HCY"/>
    <property type="match status" value="1"/>
</dbReference>
<dbReference type="Pfam" id="PF02574">
    <property type="entry name" value="S-methyl_trans"/>
    <property type="match status" value="1"/>
</dbReference>
<evidence type="ECO:0000313" key="31">
    <source>
        <dbReference type="EMBL" id="KAB7753673.1"/>
    </source>
</evidence>
<evidence type="ECO:0000256" key="13">
    <source>
        <dbReference type="ARBA" id="ARBA00022723"/>
    </source>
</evidence>
<comment type="cofactor">
    <cofactor evidence="3 21 22">
        <name>methylcob(III)alamin</name>
        <dbReference type="ChEBI" id="CHEBI:28115"/>
    </cofactor>
</comment>
<keyword evidence="15 21" id="KW-0862">Zinc</keyword>
<proteinExistence type="inferred from homology"/>
<sequence>MHVNAVQSTTVTSEFTPNIRPDSTEELTAELRQRIMVIDGAMGTAIQRDRPDEAGYRGERFKDWPSDVVGNNDLLTLTQPQIIEGIHREYLEAGADIIETNTFNANAVSLSDYGMEELAYELNYAGAALARKAADEFSTPERPRYVAGALGPTTRTASISPDVNDPGARNVTYDQLVDAYLTAARGLVDGGADILIVETIFDTLNAKAAIFAIETLFEERGRRWPVIISGTITDASGRTLSGQTTEAFWNSVRHARPLAVGLNCALGAPEMRPYIAEMARIADTFVSCYPNAGLPNAFGEYDESPTRQASYVEEFAEAGFVNLVGGCCGTTPAHIAEIAKVVEGKTPRKVPEVPVATRLAGLEPLNIDEDSLFVNIGERTNITGSARFRNLIKAEDYDTALSVALQQVENGAQVIDINMDEGMIDGVAAMDRFTRLIASEPDISRIPVMIDSSKWEVIETGLKNVQGKPIVNSISLKEGEEKFIREARLCRKYGAAVVVMAFDEEGQADNLERRKQICGRAYRILTEEVGFPAEDIIFDPNCFALATGIEEHASYGIDFIEACRWIKANLPGVHISGGISNVSFSFRGNNPVREAIHAVFLYHAIEAGLDMGIVNAGALVPYDSIDPELRERIEDVVLNRREDAAERLLEIAERYRQSGQGAESTDPAAAEWRSMPVRERITHALVKGIDAHVDEDTEELRAEIAAAGGRPIEVIEGPLMDGMNVVGDLFGSGKMFLPQVVKSARVMKKAVAYLLPFIEAEKKPGDAERSNGTIIMATVKGDVHDIGKNIVGVVLQCNNYTVIDLGVMVPAQKILDAAKEHNADIIGLSGLITPSLDEMANFAVEMEREGLDIPLLIGGATTSRAHTAVKIAPRRSGPVIWVKDASRSVPVAAALLDDRQRPKLLEETEKDYASLRERHAQKNERPMVPLEKARANRTPIDWSDYTPPVPAQGLGVKEFHDYDLAELREYIDWQPFFNAWEMKGRFPDILNNPASGEAARKLYEDAQEMLDTLIKEKWLTANGVIGFFPANAVGDDIEVYTDESRTEVRTVLHNLRQQGEHRDGIPNRSLGDFVAPKETGLADYIGAFAVTAGLGSVEKIKEFKAANDDYSAILLESLADRLAEAFAERMHQRVRTEFWGYQPDEQLDNEALIAEKYRGIRPAPGYPACPEHTEKVTLFELLDVTTRTGIELTESMAMWPGAAVSGWYFSHPQSQYFVVGRLAQDQVADYARRKGWTLREAERWLAPNLGYNPED</sequence>
<feature type="domain" description="Pterin-binding" evidence="27">
    <location>
        <begin position="373"/>
        <end position="638"/>
    </location>
</feature>
<dbReference type="SUPFAM" id="SSF51717">
    <property type="entry name" value="Dihydropteroate synthetase-like"/>
    <property type="match status" value="1"/>
</dbReference>
<dbReference type="Gene3D" id="1.10.1240.10">
    <property type="entry name" value="Methionine synthase domain"/>
    <property type="match status" value="1"/>
</dbReference>
<dbReference type="InterPro" id="IPR036724">
    <property type="entry name" value="Cobalamin-bd_sf"/>
</dbReference>
<dbReference type="PANTHER" id="PTHR45833">
    <property type="entry name" value="METHIONINE SYNTHASE"/>
    <property type="match status" value="1"/>
</dbReference>
<organism evidence="31 32">
    <name type="scientific">Mycolicibacterium phlei DSM 43239 = CCUG 21000</name>
    <dbReference type="NCBI Taxonomy" id="1226750"/>
    <lineage>
        <taxon>Bacteria</taxon>
        <taxon>Bacillati</taxon>
        <taxon>Actinomycetota</taxon>
        <taxon>Actinomycetes</taxon>
        <taxon>Mycobacteriales</taxon>
        <taxon>Mycobacteriaceae</taxon>
        <taxon>Mycolicibacterium</taxon>
    </lineage>
</organism>
<dbReference type="Gene3D" id="1.10.288.10">
    <property type="entry name" value="Cobalamin-dependent Methionine Synthase, domain 2"/>
    <property type="match status" value="1"/>
</dbReference>
<evidence type="ECO:0000313" key="32">
    <source>
        <dbReference type="Proteomes" id="UP000325690"/>
    </source>
</evidence>
<dbReference type="InterPro" id="IPR004223">
    <property type="entry name" value="VitB12-dep_Met_synth_activ_dom"/>
</dbReference>
<dbReference type="GO" id="GO:0031419">
    <property type="term" value="F:cobalamin binding"/>
    <property type="evidence" value="ECO:0007669"/>
    <property type="project" value="UniProtKB-UniRule"/>
</dbReference>
<dbReference type="InterPro" id="IPR036594">
    <property type="entry name" value="Meth_synthase_dom"/>
</dbReference>
<evidence type="ECO:0000256" key="20">
    <source>
        <dbReference type="NCBIfam" id="TIGR02082"/>
    </source>
</evidence>
<dbReference type="GO" id="GO:0032259">
    <property type="term" value="P:methylation"/>
    <property type="evidence" value="ECO:0007669"/>
    <property type="project" value="UniProtKB-KW"/>
</dbReference>
<feature type="binding site" evidence="23">
    <location>
        <position position="1161"/>
    </location>
    <ligand>
        <name>S-adenosyl-L-methionine</name>
        <dbReference type="ChEBI" id="CHEBI:59789"/>
    </ligand>
</feature>
<keyword evidence="16 21" id="KW-0486">Methionine biosynthesis</keyword>
<dbReference type="PROSITE" id="PS51337">
    <property type="entry name" value="B12_BINDING_NTER"/>
    <property type="match status" value="1"/>
</dbReference>
<evidence type="ECO:0000256" key="2">
    <source>
        <dbReference type="ARBA" id="ARBA00001947"/>
    </source>
</evidence>
<dbReference type="InterPro" id="IPR006158">
    <property type="entry name" value="Cobalamin-bd"/>
</dbReference>
<evidence type="ECO:0000256" key="24">
    <source>
        <dbReference type="PROSITE-ProRule" id="PRU00333"/>
    </source>
</evidence>
<dbReference type="InterPro" id="IPR050554">
    <property type="entry name" value="Met_Synthase/Corrinoid"/>
</dbReference>
<feature type="binding site" evidence="22 24">
    <location>
        <position position="327"/>
    </location>
    <ligand>
        <name>Zn(2+)</name>
        <dbReference type="ChEBI" id="CHEBI:29105"/>
    </ligand>
</feature>
<dbReference type="NCBIfam" id="NF007024">
    <property type="entry name" value="PRK09490.1"/>
    <property type="match status" value="1"/>
</dbReference>
<protein>
    <recommendedName>
        <fullName evidence="7 20">Methionine synthase</fullName>
        <ecNumber evidence="6 20">2.1.1.13</ecNumber>
    </recommendedName>
    <alternativeName>
        <fullName evidence="19 21">5-methyltetrahydrofolate--homocysteine methyltransferase</fullName>
    </alternativeName>
</protein>
<evidence type="ECO:0000256" key="16">
    <source>
        <dbReference type="ARBA" id="ARBA00023167"/>
    </source>
</evidence>
<feature type="domain" description="B12-binding" evidence="29">
    <location>
        <begin position="771"/>
        <end position="906"/>
    </location>
</feature>
<dbReference type="SUPFAM" id="SSF52242">
    <property type="entry name" value="Cobalamin (vitamin B12)-binding domain"/>
    <property type="match status" value="1"/>
</dbReference>
<evidence type="ECO:0000256" key="23">
    <source>
        <dbReference type="PIRSR" id="PIRSR000381-2"/>
    </source>
</evidence>
<evidence type="ECO:0000256" key="22">
    <source>
        <dbReference type="PIRSR" id="PIRSR000381-1"/>
    </source>
</evidence>
<dbReference type="PROSITE" id="PS50974">
    <property type="entry name" value="ADOMET_ACTIVATION"/>
    <property type="match status" value="1"/>
</dbReference>
<comment type="caution">
    <text evidence="31">The sequence shown here is derived from an EMBL/GenBank/DDBJ whole genome shotgun (WGS) entry which is preliminary data.</text>
</comment>
<dbReference type="InterPro" id="IPR037010">
    <property type="entry name" value="VitB12-dep_Met_synth_activ_sf"/>
</dbReference>
<keyword evidence="14" id="KW-0677">Repeat</keyword>
<evidence type="ECO:0000259" key="26">
    <source>
        <dbReference type="PROSITE" id="PS50970"/>
    </source>
</evidence>